<dbReference type="EMBL" id="CM045759">
    <property type="protein sequence ID" value="KAI8019827.1"/>
    <property type="molecule type" value="Genomic_DNA"/>
</dbReference>
<keyword evidence="2" id="KW-1185">Reference proteome</keyword>
<sequence>MGHPVLGKRFWRAMTHHLDCTFIRVYGSELVQKYIGEGSRMVRELFVMAREHAPSIVFMDEINSIGSARIESGSGNGDSEVQRTMLELLNQLDEFEASNKIKVLIPCLCALAELKEKLSWIGRIDKVDVTLQPEELEVMNNVLHAKYEEARRRRSCVVSERISVTWLLRMRRRGNGKCRKRMENRRKRISSSRMCCWFCDSNVRMPDPLCFS</sequence>
<evidence type="ECO:0000313" key="1">
    <source>
        <dbReference type="EMBL" id="KAI8019827.1"/>
    </source>
</evidence>
<gene>
    <name evidence="1" type="ORF">LOK49_LG04G01152</name>
</gene>
<reference evidence="1 2" key="1">
    <citation type="journal article" date="2022" name="Plant J.">
        <title>Chromosome-level genome of Camellia lanceoleosa provides a valuable resource for understanding genome evolution and self-incompatibility.</title>
        <authorList>
            <person name="Gong W."/>
            <person name="Xiao S."/>
            <person name="Wang L."/>
            <person name="Liao Z."/>
            <person name="Chang Y."/>
            <person name="Mo W."/>
            <person name="Hu G."/>
            <person name="Li W."/>
            <person name="Zhao G."/>
            <person name="Zhu H."/>
            <person name="Hu X."/>
            <person name="Ji K."/>
            <person name="Xiang X."/>
            <person name="Song Q."/>
            <person name="Yuan D."/>
            <person name="Jin S."/>
            <person name="Zhang L."/>
        </authorList>
    </citation>
    <scope>NUCLEOTIDE SEQUENCE [LARGE SCALE GENOMIC DNA]</scope>
    <source>
        <strain evidence="1">SQ_2022a</strain>
    </source>
</reference>
<comment type="caution">
    <text evidence="1">The sequence shown here is derived from an EMBL/GenBank/DDBJ whole genome shotgun (WGS) entry which is preliminary data.</text>
</comment>
<organism evidence="1 2">
    <name type="scientific">Camellia lanceoleosa</name>
    <dbReference type="NCBI Taxonomy" id="1840588"/>
    <lineage>
        <taxon>Eukaryota</taxon>
        <taxon>Viridiplantae</taxon>
        <taxon>Streptophyta</taxon>
        <taxon>Embryophyta</taxon>
        <taxon>Tracheophyta</taxon>
        <taxon>Spermatophyta</taxon>
        <taxon>Magnoliopsida</taxon>
        <taxon>eudicotyledons</taxon>
        <taxon>Gunneridae</taxon>
        <taxon>Pentapetalae</taxon>
        <taxon>asterids</taxon>
        <taxon>Ericales</taxon>
        <taxon>Theaceae</taxon>
        <taxon>Camellia</taxon>
    </lineage>
</organism>
<evidence type="ECO:0000313" key="2">
    <source>
        <dbReference type="Proteomes" id="UP001060215"/>
    </source>
</evidence>
<protein>
    <submittedName>
        <fullName evidence="1">Uncharacterized protein</fullName>
    </submittedName>
</protein>
<name>A0ACC0I523_9ERIC</name>
<proteinExistence type="predicted"/>
<dbReference type="Proteomes" id="UP001060215">
    <property type="component" value="Chromosome 2"/>
</dbReference>
<accession>A0ACC0I523</accession>